<feature type="domain" description="F-box" evidence="1">
    <location>
        <begin position="3"/>
        <end position="54"/>
    </location>
</feature>
<evidence type="ECO:0000313" key="5">
    <source>
        <dbReference type="Proteomes" id="UP000663852"/>
    </source>
</evidence>
<evidence type="ECO:0000313" key="2">
    <source>
        <dbReference type="EMBL" id="CAF1155825.1"/>
    </source>
</evidence>
<name>A0A815IZX7_ADIRI</name>
<dbReference type="OrthoDB" id="10054044at2759"/>
<dbReference type="Proteomes" id="UP000663852">
    <property type="component" value="Unassembled WGS sequence"/>
</dbReference>
<comment type="caution">
    <text evidence="3">The sequence shown here is derived from an EMBL/GenBank/DDBJ whole genome shotgun (WGS) entry which is preliminary data.</text>
</comment>
<evidence type="ECO:0000259" key="1">
    <source>
        <dbReference type="PROSITE" id="PS50181"/>
    </source>
</evidence>
<accession>A0A815IZX7</accession>
<dbReference type="PROSITE" id="PS50181">
    <property type="entry name" value="FBOX"/>
    <property type="match status" value="1"/>
</dbReference>
<dbReference type="EMBL" id="CAJNOR010001512">
    <property type="protein sequence ID" value="CAF1155825.1"/>
    <property type="molecule type" value="Genomic_DNA"/>
</dbReference>
<gene>
    <name evidence="3" type="ORF">EDS130_LOCUS34467</name>
    <name evidence="2" type="ORF">XAT740_LOCUS21205</name>
</gene>
<dbReference type="Proteomes" id="UP000663828">
    <property type="component" value="Unassembled WGS sequence"/>
</dbReference>
<dbReference type="AlphaFoldDB" id="A0A815IZX7"/>
<proteinExistence type="predicted"/>
<evidence type="ECO:0000313" key="4">
    <source>
        <dbReference type="Proteomes" id="UP000663828"/>
    </source>
</evidence>
<reference evidence="3" key="1">
    <citation type="submission" date="2021-02" db="EMBL/GenBank/DDBJ databases">
        <authorList>
            <person name="Nowell W R."/>
        </authorList>
    </citation>
    <scope>NUCLEOTIDE SEQUENCE</scope>
</reference>
<dbReference type="EMBL" id="CAJNOJ010000289">
    <property type="protein sequence ID" value="CAF1372681.1"/>
    <property type="molecule type" value="Genomic_DNA"/>
</dbReference>
<keyword evidence="4" id="KW-1185">Reference proteome</keyword>
<organism evidence="3 5">
    <name type="scientific">Adineta ricciae</name>
    <name type="common">Rotifer</name>
    <dbReference type="NCBI Taxonomy" id="249248"/>
    <lineage>
        <taxon>Eukaryota</taxon>
        <taxon>Metazoa</taxon>
        <taxon>Spiralia</taxon>
        <taxon>Gnathifera</taxon>
        <taxon>Rotifera</taxon>
        <taxon>Eurotatoria</taxon>
        <taxon>Bdelloidea</taxon>
        <taxon>Adinetida</taxon>
        <taxon>Adinetidae</taxon>
        <taxon>Adineta</taxon>
    </lineage>
</organism>
<sequence length="354" mass="41191">MNQSKLLDLPNELLIEIFQYFDVSQLYVSLYGLSIRLNNLVNKWHSKHLTFNTIETIDFVRQHTDLGQIRSLSISNSDQMVLLNELFNIPGFLRNCQALFIYDIIPLDFIDLVPRLTLFQSLKSLSVIRNVEISYPEVYNNLFNMIICKRIPALKYLQLTVPCRVQFRPSRLSLSLPTPSNNLEQLILNPATSAELSSLFGFLPSLNRVSADSFYFGHLHDFPTKAKITHLKIRVSRSSDATFDNLAVFLAETPQLKSFSLRAFNRHLADGKKLEHIIQKNIPLLKKFQFEFLISEVIDIDKIMTTFRTNFWLNIKQWLVNYDYKVSGTKLPGFIQRHRVDKFFCIDICTIFLE</sequence>
<evidence type="ECO:0000313" key="3">
    <source>
        <dbReference type="EMBL" id="CAF1372681.1"/>
    </source>
</evidence>
<protein>
    <recommendedName>
        <fullName evidence="1">F-box domain-containing protein</fullName>
    </recommendedName>
</protein>
<dbReference type="InterPro" id="IPR001810">
    <property type="entry name" value="F-box_dom"/>
</dbReference>